<sequence length="892" mass="99884">MTDDHGRENPSKELRTGNVAEETCSVANHLQYHHINTLTFTSLPSALETMAGPSRRRRHHVDSSSSESIAAHSPESGVKPAKHHRSRNLTVSRVMRFCLPRPTDRRSRTTNRLPLFGNLRPYAGDNASWLQERLWELEVRRFIQVVNGTEDMLVPVLKLDSDEIIHYSLTRQNSKKLQVLADRIRAALHVCVIDDSLLLERLPDNTRPSKRFSESYWALRQAWGEEDDLPGRRQRSDPDDISYQEYKAKRRGDTAEDQHRNLDDFELEQCYYLVDQVTATLVLLAVRGRDNDYWLVVVLACLAKLSTKIKFLVREFSKNVAICFRNSKDHQDTLGPEHFRDDDAQQPLNDNSPTHTRYRREVEVVSGWLTDCFIRVLRGLGAQNPRSARSGSVDICTIVYPAGIAGTRTLLCQARNGEVSGSPGLIPVAFASNSITIIDKLSSILSSRAHIPPPGDQATDETMSDRSKSASKGSDEPETVLVVELERHNEDVDGEQRFNHVRRRLTIRTLFDFVAIATCLSLCHPEVGIGFQSSLQTISALSAFEEPEDHEYASTKSAAPTRSDVPTEHTPSTKSGTAFYAFVNLWADNAEGGRPTDTLSSLSNSVIAARRHNVLDRQLPPLNHARVGTSATRNPREVIAALNEAQEKRKRLENIIRKWKIHESSIVVECPDFVVRVSLFSAALVLGGLACGFFVGERITGVDPFNLTMFSWIIAGFVILIAKSVRVSDWTWRDFLFRQVTCRTVKEVADVVPGLDEQDILCFLLSSEIRSTLKTRGPFGGVFYFSPTDGGFSIDVKPNLQTLWAAGVIPVMVQTLEGPVLRFLRLVSGYNGHTSVEMSGQCVDCVCKNPPDNAFDVTSPEEGQIDEAVVLFERISWMKILGVYNVTGVSFR</sequence>
<feature type="compositionally biased region" description="Basic and acidic residues" evidence="1">
    <location>
        <begin position="334"/>
        <end position="343"/>
    </location>
</feature>
<comment type="caution">
    <text evidence="2">The sequence shown here is derived from an EMBL/GenBank/DDBJ whole genome shotgun (WGS) entry which is preliminary data.</text>
</comment>
<dbReference type="KEGG" id="chig:CH63R_01452"/>
<dbReference type="Proteomes" id="UP000092177">
    <property type="component" value="Chromosome 1"/>
</dbReference>
<feature type="region of interest" description="Disordered" evidence="1">
    <location>
        <begin position="49"/>
        <end position="86"/>
    </location>
</feature>
<organism evidence="2 3">
    <name type="scientific">Colletotrichum higginsianum (strain IMI 349063)</name>
    <name type="common">Crucifer anthracnose fungus</name>
    <dbReference type="NCBI Taxonomy" id="759273"/>
    <lineage>
        <taxon>Eukaryota</taxon>
        <taxon>Fungi</taxon>
        <taxon>Dikarya</taxon>
        <taxon>Ascomycota</taxon>
        <taxon>Pezizomycotina</taxon>
        <taxon>Sordariomycetes</taxon>
        <taxon>Hypocreomycetidae</taxon>
        <taxon>Glomerellales</taxon>
        <taxon>Glomerellaceae</taxon>
        <taxon>Colletotrichum</taxon>
        <taxon>Colletotrichum destructivum species complex</taxon>
    </lineage>
</organism>
<keyword evidence="3" id="KW-1185">Reference proteome</keyword>
<reference evidence="3" key="1">
    <citation type="journal article" date="2017" name="BMC Genomics">
        <title>Gapless genome assembly of Colletotrichum higginsianum reveals chromosome structure and association of transposable elements with secondary metabolite gene clusters.</title>
        <authorList>
            <person name="Dallery J.-F."/>
            <person name="Lapalu N."/>
            <person name="Zampounis A."/>
            <person name="Pigne S."/>
            <person name="Luyten I."/>
            <person name="Amselem J."/>
            <person name="Wittenberg A.H.J."/>
            <person name="Zhou S."/>
            <person name="de Queiroz M.V."/>
            <person name="Robin G.P."/>
            <person name="Auger A."/>
            <person name="Hainaut M."/>
            <person name="Henrissat B."/>
            <person name="Kim K.-T."/>
            <person name="Lee Y.-H."/>
            <person name="Lespinet O."/>
            <person name="Schwartz D.C."/>
            <person name="Thon M.R."/>
            <person name="O'Connell R.J."/>
        </authorList>
    </citation>
    <scope>NUCLEOTIDE SEQUENCE [LARGE SCALE GENOMIC DNA]</scope>
    <source>
        <strain evidence="3">IMI 349063</strain>
    </source>
</reference>
<feature type="region of interest" description="Disordered" evidence="1">
    <location>
        <begin position="549"/>
        <end position="572"/>
    </location>
</feature>
<evidence type="ECO:0000313" key="3">
    <source>
        <dbReference type="Proteomes" id="UP000092177"/>
    </source>
</evidence>
<feature type="compositionally biased region" description="Low complexity" evidence="1">
    <location>
        <begin position="63"/>
        <end position="76"/>
    </location>
</feature>
<gene>
    <name evidence="2" type="ORF">CH63R_01452</name>
</gene>
<dbReference type="VEuPathDB" id="FungiDB:CH63R_01452"/>
<protein>
    <submittedName>
        <fullName evidence="2">Uncharacterized protein</fullName>
    </submittedName>
</protein>
<dbReference type="RefSeq" id="XP_018164789.1">
    <property type="nucleotide sequence ID" value="XM_018296427.1"/>
</dbReference>
<dbReference type="OrthoDB" id="5419219at2759"/>
<feature type="compositionally biased region" description="Polar residues" evidence="1">
    <location>
        <begin position="346"/>
        <end position="355"/>
    </location>
</feature>
<dbReference type="EMBL" id="LTAN01000001">
    <property type="protein sequence ID" value="OBR16272.1"/>
    <property type="molecule type" value="Genomic_DNA"/>
</dbReference>
<evidence type="ECO:0000256" key="1">
    <source>
        <dbReference type="SAM" id="MobiDB-lite"/>
    </source>
</evidence>
<feature type="region of interest" description="Disordered" evidence="1">
    <location>
        <begin position="334"/>
        <end position="356"/>
    </location>
</feature>
<name>A0A1B7YWD7_COLHI</name>
<feature type="region of interest" description="Disordered" evidence="1">
    <location>
        <begin position="448"/>
        <end position="478"/>
    </location>
</feature>
<proteinExistence type="predicted"/>
<dbReference type="AlphaFoldDB" id="A0A1B7YWD7"/>
<evidence type="ECO:0000313" key="2">
    <source>
        <dbReference type="EMBL" id="OBR16272.1"/>
    </source>
</evidence>
<accession>A0A1B7YWD7</accession>
<dbReference type="GeneID" id="28860534"/>